<dbReference type="EMBL" id="DTBJ01000007">
    <property type="protein sequence ID" value="HGM58055.1"/>
    <property type="molecule type" value="Genomic_DNA"/>
</dbReference>
<accession>A0A7C4D6A2</accession>
<comment type="caution">
    <text evidence="1">The sequence shown here is derived from an EMBL/GenBank/DDBJ whole genome shotgun (WGS) entry which is preliminary data.</text>
</comment>
<sequence length="304" mass="35141">MSDDVITIGIELTDDTESLEKILLSSFPRRYLPNYSLHRGLDRFDVLIKWIKSSNGFKIINFQQIGHYDEFVIESPLPEPYVNESPVFFLLQVFARAYVKKNYLVLTDSIALKIRDRTILLLGYPHSGKSTLTALSINYGDTPLSTENTVLELTSNGLRVVNGTSILVYDPRVEELYGVKINYTGMTKHGYRIVDLDEIIPKRKTIIKNKPFIDEIYVLHCSFNSGEPGLEKVVGRKIKKTLWYFISSLLIGIDYYEPHPLYLVNQDILEKLVNFLNKVSEIYSDKVFEIYGSHDKTYQYLRKM</sequence>
<dbReference type="AlphaFoldDB" id="A0A7C4D6A2"/>
<evidence type="ECO:0000313" key="1">
    <source>
        <dbReference type="EMBL" id="HGM58055.1"/>
    </source>
</evidence>
<evidence type="ECO:0008006" key="2">
    <source>
        <dbReference type="Google" id="ProtNLM"/>
    </source>
</evidence>
<gene>
    <name evidence="1" type="ORF">ENU14_00470</name>
</gene>
<proteinExistence type="predicted"/>
<reference evidence="1" key="1">
    <citation type="journal article" date="2020" name="mSystems">
        <title>Genome- and Community-Level Interaction Insights into Carbon Utilization and Element Cycling Functions of Hydrothermarchaeota in Hydrothermal Sediment.</title>
        <authorList>
            <person name="Zhou Z."/>
            <person name="Liu Y."/>
            <person name="Xu W."/>
            <person name="Pan J."/>
            <person name="Luo Z.H."/>
            <person name="Li M."/>
        </authorList>
    </citation>
    <scope>NUCLEOTIDE SEQUENCE [LARGE SCALE GENOMIC DNA]</scope>
    <source>
        <strain evidence="1">SpSt-642</strain>
    </source>
</reference>
<organism evidence="1">
    <name type="scientific">Staphylothermus marinus</name>
    <dbReference type="NCBI Taxonomy" id="2280"/>
    <lineage>
        <taxon>Archaea</taxon>
        <taxon>Thermoproteota</taxon>
        <taxon>Thermoprotei</taxon>
        <taxon>Desulfurococcales</taxon>
        <taxon>Desulfurococcaceae</taxon>
        <taxon>Staphylothermus</taxon>
    </lineage>
</organism>
<protein>
    <recommendedName>
        <fullName evidence="2">HprK-related kinase A</fullName>
    </recommendedName>
</protein>
<name>A0A7C4D6A2_STAMA</name>